<dbReference type="Proteomes" id="UP000515465">
    <property type="component" value="Chromosome"/>
</dbReference>
<proteinExistence type="predicted"/>
<evidence type="ECO:0000313" key="1">
    <source>
        <dbReference type="EMBL" id="QND57872.1"/>
    </source>
</evidence>
<dbReference type="EMBL" id="CP050296">
    <property type="protein sequence ID" value="QND57872.1"/>
    <property type="molecule type" value="Genomic_DNA"/>
</dbReference>
<protein>
    <submittedName>
        <fullName evidence="1">Uncharacterized protein</fullName>
    </submittedName>
</protein>
<sequence>MDTAFAGLAQAVVAYLGAGGQAELAGRWLLSHVAAIDPRISRFADYGANAAVNDRGLRGISFENTLLDEDGEPLLDEDGKTLSEG</sequence>
<evidence type="ECO:0000313" key="2">
    <source>
        <dbReference type="Proteomes" id="UP000515465"/>
    </source>
</evidence>
<organism evidence="1 2">
    <name type="scientific">Mesorhizobium huakuii</name>
    <dbReference type="NCBI Taxonomy" id="28104"/>
    <lineage>
        <taxon>Bacteria</taxon>
        <taxon>Pseudomonadati</taxon>
        <taxon>Pseudomonadota</taxon>
        <taxon>Alphaproteobacteria</taxon>
        <taxon>Hyphomicrobiales</taxon>
        <taxon>Phyllobacteriaceae</taxon>
        <taxon>Mesorhizobium</taxon>
    </lineage>
</organism>
<dbReference type="AlphaFoldDB" id="A0A7G6STP0"/>
<gene>
    <name evidence="1" type="ORF">HB778_15640</name>
</gene>
<accession>A0A7G6STP0</accession>
<reference evidence="2" key="1">
    <citation type="journal article" date="2020" name="Mol. Plant Microbe">
        <title>Rhizobial microsymbionts of the narrowly endemic Oxytropis species growing in Kamchatka are characterized by significant genetic diversity and possess a set of genes that are associated with T3SS and T6SS secretion systems and can affect the development of symbiosis.</title>
        <authorList>
            <person name="Safronova V."/>
            <person name="Guro P."/>
            <person name="Sazanova A."/>
            <person name="Kuznetsova I."/>
            <person name="Belimov A."/>
            <person name="Yakubov V."/>
            <person name="Chirak E."/>
            <person name="Afonin A."/>
            <person name="Gogolev Y."/>
            <person name="Andronov E."/>
            <person name="Tikhonovich I."/>
        </authorList>
    </citation>
    <scope>NUCLEOTIDE SEQUENCE [LARGE SCALE GENOMIC DNA]</scope>
    <source>
        <strain evidence="2">583</strain>
    </source>
</reference>
<name>A0A7G6STP0_9HYPH</name>
<dbReference type="RefSeq" id="WP_183464650.1">
    <property type="nucleotide sequence ID" value="NZ_CP050296.1"/>
</dbReference>